<dbReference type="InterPro" id="IPR036388">
    <property type="entry name" value="WH-like_DNA-bd_sf"/>
</dbReference>
<keyword evidence="5" id="KW-0474">Menaquinone biosynthesis</keyword>
<dbReference type="InterPro" id="IPR000418">
    <property type="entry name" value="Ets_dom"/>
</dbReference>
<evidence type="ECO:0000256" key="8">
    <source>
        <dbReference type="ARBA" id="ARBA00022692"/>
    </source>
</evidence>
<evidence type="ECO:0000256" key="4">
    <source>
        <dbReference type="ARBA" id="ARBA00005985"/>
    </source>
</evidence>
<comment type="pathway">
    <text evidence="2">Quinol/quinone metabolism; menaquinone biosynthesis.</text>
</comment>
<keyword evidence="11" id="KW-0539">Nucleus</keyword>
<evidence type="ECO:0000256" key="9">
    <source>
        <dbReference type="ARBA" id="ARBA00022989"/>
    </source>
</evidence>
<evidence type="ECO:0000313" key="15">
    <source>
        <dbReference type="EMBL" id="CAH3151357.1"/>
    </source>
</evidence>
<feature type="compositionally biased region" description="Polar residues" evidence="12">
    <location>
        <begin position="574"/>
        <end position="611"/>
    </location>
</feature>
<name>A0ABN8PUU6_9CNID</name>
<feature type="compositionally biased region" description="Low complexity" evidence="12">
    <location>
        <begin position="511"/>
        <end position="527"/>
    </location>
</feature>
<accession>A0ABN8PUU6</accession>
<dbReference type="EMBL" id="CALNXI010001011">
    <property type="protein sequence ID" value="CAH3151357.1"/>
    <property type="molecule type" value="Genomic_DNA"/>
</dbReference>
<keyword evidence="6" id="KW-0637">Prenyltransferase</keyword>
<feature type="transmembrane region" description="Helical" evidence="13">
    <location>
        <begin position="49"/>
        <end position="71"/>
    </location>
</feature>
<proteinExistence type="inferred from homology"/>
<keyword evidence="8 13" id="KW-0812">Transmembrane</keyword>
<dbReference type="Proteomes" id="UP001159427">
    <property type="component" value="Unassembled WGS sequence"/>
</dbReference>
<reference evidence="15 16" key="1">
    <citation type="submission" date="2022-05" db="EMBL/GenBank/DDBJ databases">
        <authorList>
            <consortium name="Genoscope - CEA"/>
            <person name="William W."/>
        </authorList>
    </citation>
    <scope>NUCLEOTIDE SEQUENCE [LARGE SCALE GENOMIC DNA]</scope>
</reference>
<comment type="caution">
    <text evidence="15">The sequence shown here is derived from an EMBL/GenBank/DDBJ whole genome shotgun (WGS) entry which is preliminary data.</text>
</comment>
<dbReference type="CDD" id="cd13962">
    <property type="entry name" value="PT_UbiA_UBIAD1"/>
    <property type="match status" value="1"/>
</dbReference>
<feature type="transmembrane region" description="Helical" evidence="13">
    <location>
        <begin position="180"/>
        <end position="199"/>
    </location>
</feature>
<dbReference type="Gene3D" id="1.10.10.10">
    <property type="entry name" value="Winged helix-like DNA-binding domain superfamily/Winged helix DNA-binding domain"/>
    <property type="match status" value="1"/>
</dbReference>
<feature type="transmembrane region" description="Helical" evidence="13">
    <location>
        <begin position="152"/>
        <end position="174"/>
    </location>
</feature>
<evidence type="ECO:0000256" key="10">
    <source>
        <dbReference type="ARBA" id="ARBA00023136"/>
    </source>
</evidence>
<evidence type="ECO:0000256" key="2">
    <source>
        <dbReference type="ARBA" id="ARBA00004863"/>
    </source>
</evidence>
<feature type="transmembrane region" description="Helical" evidence="13">
    <location>
        <begin position="21"/>
        <end position="43"/>
    </location>
</feature>
<comment type="similarity">
    <text evidence="3 11">Belongs to the ETS family.</text>
</comment>
<feature type="transmembrane region" description="Helical" evidence="13">
    <location>
        <begin position="129"/>
        <end position="145"/>
    </location>
</feature>
<feature type="region of interest" description="Disordered" evidence="12">
    <location>
        <begin position="393"/>
        <end position="666"/>
    </location>
</feature>
<organism evidence="15 16">
    <name type="scientific">Porites evermanni</name>
    <dbReference type="NCBI Taxonomy" id="104178"/>
    <lineage>
        <taxon>Eukaryota</taxon>
        <taxon>Metazoa</taxon>
        <taxon>Cnidaria</taxon>
        <taxon>Anthozoa</taxon>
        <taxon>Hexacorallia</taxon>
        <taxon>Scleractinia</taxon>
        <taxon>Fungiina</taxon>
        <taxon>Poritidae</taxon>
        <taxon>Porites</taxon>
    </lineage>
</organism>
<feature type="compositionally biased region" description="Polar residues" evidence="12">
    <location>
        <begin position="432"/>
        <end position="475"/>
    </location>
</feature>
<evidence type="ECO:0000256" key="13">
    <source>
        <dbReference type="SAM" id="Phobius"/>
    </source>
</evidence>
<evidence type="ECO:0000256" key="12">
    <source>
        <dbReference type="SAM" id="MobiDB-lite"/>
    </source>
</evidence>
<dbReference type="Pfam" id="PF01040">
    <property type="entry name" value="UbiA"/>
    <property type="match status" value="1"/>
</dbReference>
<dbReference type="Pfam" id="PF00178">
    <property type="entry name" value="Ets"/>
    <property type="match status" value="1"/>
</dbReference>
<evidence type="ECO:0000256" key="6">
    <source>
        <dbReference type="ARBA" id="ARBA00022602"/>
    </source>
</evidence>
<evidence type="ECO:0000256" key="1">
    <source>
        <dbReference type="ARBA" id="ARBA00004141"/>
    </source>
</evidence>
<feature type="transmembrane region" description="Helical" evidence="13">
    <location>
        <begin position="104"/>
        <end position="123"/>
    </location>
</feature>
<dbReference type="PROSITE" id="PS00345">
    <property type="entry name" value="ETS_DOMAIN_1"/>
    <property type="match status" value="1"/>
</dbReference>
<evidence type="ECO:0000256" key="3">
    <source>
        <dbReference type="ARBA" id="ARBA00005562"/>
    </source>
</evidence>
<dbReference type="InterPro" id="IPR026046">
    <property type="entry name" value="UBIAD1"/>
</dbReference>
<comment type="subcellular location">
    <subcellularLocation>
        <location evidence="1">Membrane</location>
        <topology evidence="1">Multi-pass membrane protein</topology>
    </subcellularLocation>
    <subcellularLocation>
        <location evidence="11">Nucleus</location>
    </subcellularLocation>
</comment>
<evidence type="ECO:0000256" key="5">
    <source>
        <dbReference type="ARBA" id="ARBA00022428"/>
    </source>
</evidence>
<feature type="compositionally biased region" description="Low complexity" evidence="12">
    <location>
        <begin position="476"/>
        <end position="496"/>
    </location>
</feature>
<feature type="compositionally biased region" description="Low complexity" evidence="12">
    <location>
        <begin position="420"/>
        <end position="431"/>
    </location>
</feature>
<dbReference type="PRINTS" id="PR00454">
    <property type="entry name" value="ETSDOMAIN"/>
</dbReference>
<keyword evidence="10 13" id="KW-0472">Membrane</keyword>
<keyword evidence="11" id="KW-0238">DNA-binding</keyword>
<feature type="domain" description="ETS" evidence="14">
    <location>
        <begin position="673"/>
        <end position="754"/>
    </location>
</feature>
<dbReference type="CDD" id="cd22541">
    <property type="entry name" value="SP5_N"/>
    <property type="match status" value="1"/>
</dbReference>
<dbReference type="InterPro" id="IPR000537">
    <property type="entry name" value="UbiA_prenyltransferase"/>
</dbReference>
<dbReference type="PROSITE" id="PS50061">
    <property type="entry name" value="ETS_DOMAIN_3"/>
    <property type="match status" value="1"/>
</dbReference>
<dbReference type="InterPro" id="IPR044878">
    <property type="entry name" value="UbiA_sf"/>
</dbReference>
<dbReference type="PANTHER" id="PTHR13929">
    <property type="entry name" value="1,4-DIHYDROXY-2-NAPHTHOATE OCTAPRENYLTRANSFERASE"/>
    <property type="match status" value="1"/>
</dbReference>
<gene>
    <name evidence="15" type="ORF">PEVE_00000427</name>
</gene>
<evidence type="ECO:0000259" key="14">
    <source>
        <dbReference type="PROSITE" id="PS50061"/>
    </source>
</evidence>
<comment type="similarity">
    <text evidence="4">Belongs to the UbiA prenyltransferase family.</text>
</comment>
<feature type="compositionally biased region" description="Polar residues" evidence="12">
    <location>
        <begin position="528"/>
        <end position="559"/>
    </location>
</feature>
<keyword evidence="7" id="KW-0808">Transferase</keyword>
<feature type="compositionally biased region" description="Polar residues" evidence="12">
    <location>
        <begin position="393"/>
        <end position="413"/>
    </location>
</feature>
<dbReference type="InterPro" id="IPR036390">
    <property type="entry name" value="WH_DNA-bd_sf"/>
</dbReference>
<dbReference type="SMART" id="SM00413">
    <property type="entry name" value="ETS"/>
    <property type="match status" value="1"/>
</dbReference>
<evidence type="ECO:0000256" key="11">
    <source>
        <dbReference type="RuleBase" id="RU004019"/>
    </source>
</evidence>
<protein>
    <recommendedName>
        <fullName evidence="14">ETS domain-containing protein</fullName>
    </recommendedName>
</protein>
<dbReference type="SUPFAM" id="SSF46785">
    <property type="entry name" value="Winged helix' DNA-binding domain"/>
    <property type="match status" value="1"/>
</dbReference>
<keyword evidence="16" id="KW-1185">Reference proteome</keyword>
<evidence type="ECO:0000256" key="7">
    <source>
        <dbReference type="ARBA" id="ARBA00022679"/>
    </source>
</evidence>
<evidence type="ECO:0000313" key="16">
    <source>
        <dbReference type="Proteomes" id="UP001159427"/>
    </source>
</evidence>
<keyword evidence="9 13" id="KW-1133">Transmembrane helix</keyword>
<dbReference type="PANTHER" id="PTHR13929:SF0">
    <property type="entry name" value="UBIA PRENYLTRANSFERASE DOMAIN-CONTAINING PROTEIN 1"/>
    <property type="match status" value="1"/>
</dbReference>
<sequence>MNGVKKEKNDRKTFKMSAYLLALRPWSFSASCIPVVLGAVLCWKTTGHFNLILLVLSMIAVLGVHAAGNLVNTYYDYMKGIDSKVSDDRTLVDHLLTPKEVVKLGVVSYGFASLALVFLVGLSPAKMEHLSFMFFGGLSGSFLYTGGVGLKYYGVGDIVIVITFGPLAVLFSYLSQCGNVALFPLFYAIPVALSTEAILHSNNTRDMEADERAGAVTLAIILGRRFQKMATLLNVESSLLEKIQIFNCLTTFTQLRQKGMSNQWSLLHANQPIVPQATPVPGFERLILPSQNVDQDIPTSTKQAAPESMQEKSFFDDFGDVNDIFDGPTESSEFNFNPEKDIDQVPDRTDFDVFLDEVLGIQDLYGSNRSPYEFWQSQPNYLLYGQPNGCIDSQTNTPINSHDSFYNSSTTVPVQDEPSDPLQSQQDPPNSLFHSQPNSPYQSQTNSPSYSQPNSPMENLSSPSQVNPAQSLFQTQSSSPYQSQSNSSPLSQPNSPVDSHLNSPSHAPTESLFQSQSTESSSPYQSQTNSPPLSQPNSPVDSHLNSPSHSPAQSLFQNQSSPLYSPPSSPVDSHLSNLSVSPPHSPGSLSASETSSNIYSTDEGIGSQSDMSECDDDVLELSVSSEVPSPIPEPTNHELLPFVKQDPDLLSAKPGRRKRGPRPQVKYRGDGPMQLWQFLLELLIAPEYSKLVKWTLDEDYEFKILKPSQVARMWGDKKNKPTMNYEKLSRGLRYYYGKSVIEKVHGKRYVYQFKCDIPKILGYDPMASVKGEESVEDSVCGEPIMSPEAEDLLVTPSAEGGLLAFL</sequence>
<dbReference type="PROSITE" id="PS00346">
    <property type="entry name" value="ETS_DOMAIN_2"/>
    <property type="match status" value="1"/>
</dbReference>
<dbReference type="Gene3D" id="1.10.357.140">
    <property type="entry name" value="UbiA prenyltransferase"/>
    <property type="match status" value="1"/>
</dbReference>